<dbReference type="InterPro" id="IPR036855">
    <property type="entry name" value="Znf_CCCH_sf"/>
</dbReference>
<dbReference type="RefSeq" id="XP_052946296.1">
    <property type="nucleotide sequence ID" value="XM_053093296.1"/>
</dbReference>
<feature type="compositionally biased region" description="Pro residues" evidence="6">
    <location>
        <begin position="360"/>
        <end position="371"/>
    </location>
</feature>
<keyword evidence="4 5" id="KW-0862">Zinc</keyword>
<keyword evidence="1 5" id="KW-0479">Metal-binding</keyword>
<evidence type="ECO:0000256" key="1">
    <source>
        <dbReference type="ARBA" id="ARBA00022723"/>
    </source>
</evidence>
<feature type="region of interest" description="Disordered" evidence="6">
    <location>
        <begin position="1"/>
        <end position="89"/>
    </location>
</feature>
<proteinExistence type="predicted"/>
<evidence type="ECO:0000256" key="4">
    <source>
        <dbReference type="ARBA" id="ARBA00022833"/>
    </source>
</evidence>
<organism evidence="8 9">
    <name type="scientific">Dioszegia hungarica</name>
    <dbReference type="NCBI Taxonomy" id="4972"/>
    <lineage>
        <taxon>Eukaryota</taxon>
        <taxon>Fungi</taxon>
        <taxon>Dikarya</taxon>
        <taxon>Basidiomycota</taxon>
        <taxon>Agaricomycotina</taxon>
        <taxon>Tremellomycetes</taxon>
        <taxon>Tremellales</taxon>
        <taxon>Bulleribasidiaceae</taxon>
        <taxon>Dioszegia</taxon>
    </lineage>
</organism>
<dbReference type="GeneID" id="77732501"/>
<keyword evidence="2" id="KW-0677">Repeat</keyword>
<dbReference type="FunFam" id="4.10.1000.10:FF:000001">
    <property type="entry name" value="zinc finger CCCH domain-containing protein 15-like"/>
    <property type="match status" value="1"/>
</dbReference>
<evidence type="ECO:0000259" key="7">
    <source>
        <dbReference type="PROSITE" id="PS50103"/>
    </source>
</evidence>
<dbReference type="Proteomes" id="UP001164286">
    <property type="component" value="Unassembled WGS sequence"/>
</dbReference>
<evidence type="ECO:0000256" key="5">
    <source>
        <dbReference type="PROSITE-ProRule" id="PRU00723"/>
    </source>
</evidence>
<sequence>MYPATIQPRHETRQPPRRHHYAPPPRARKPAPTPAYHHRALGSHAPSSDTPHADSKAQTHCPSPSDVSRDRAARSSFSSSESSFGSAQYATHQPLPVYTRPRLASVIPPPVSRYLASGDARDPPPHHSRQSTISFAPSHTHQPSSTLRNHLQTQSRLPDLRNIHPHAPDIVAARRRLEDSSTKPFSFDPPPYSDHDVPLPTPYNAAYPHPLTAYASPGVNFAAIRDVQWRDILHHLMETDIDLVKGTILASSDRDINPPALMIPVFEGEGCGIPERLWSRFESMGDLALGGSSTHLAGPPSAPVPPRFTQAGLHVVATPGGRAPASLLPSLPADGFPAVRTNFSNVLRRSSTDTESARTAPPPRRAGPQPTPFHKTELCRTWEHEGICKYGSNCQFAHGLLELRMPVQGMPTPPVSHSALAFRTDTITSYEPRQPERRGSRPIHLDYIGEHDSPLLHARPRLSTPSPIGAEKDLAWKTVPVPESLHSPFSFTQYTPPIPISHSAQHHPPTSAIPITSKSSFSSLSASAASFKTSSTPSGSYSYSTSTSDFCPSSSYTPTVAEHDIHGGWIERLTATPSHEHEETPDWEMLKRSIDATTVRSVWEE</sequence>
<dbReference type="SMART" id="SM00356">
    <property type="entry name" value="ZnF_C3H1"/>
    <property type="match status" value="1"/>
</dbReference>
<comment type="caution">
    <text evidence="8">The sequence shown here is derived from an EMBL/GenBank/DDBJ whole genome shotgun (WGS) entry which is preliminary data.</text>
</comment>
<dbReference type="Pfam" id="PF00642">
    <property type="entry name" value="zf-CCCH"/>
    <property type="match status" value="1"/>
</dbReference>
<evidence type="ECO:0000256" key="6">
    <source>
        <dbReference type="SAM" id="MobiDB-lite"/>
    </source>
</evidence>
<dbReference type="InterPro" id="IPR000571">
    <property type="entry name" value="Znf_CCCH"/>
</dbReference>
<dbReference type="SUPFAM" id="SSF90229">
    <property type="entry name" value="CCCH zinc finger"/>
    <property type="match status" value="1"/>
</dbReference>
<keyword evidence="9" id="KW-1185">Reference proteome</keyword>
<reference evidence="8" key="1">
    <citation type="journal article" date="2022" name="G3 (Bethesda)">
        <title>High quality genome of the basidiomycete yeast Dioszegia hungarica PDD-24b-2 isolated from cloud water.</title>
        <authorList>
            <person name="Jarrige D."/>
            <person name="Haridas S."/>
            <person name="Bleykasten-Grosshans C."/>
            <person name="Joly M."/>
            <person name="Nadalig T."/>
            <person name="Sancelme M."/>
            <person name="Vuilleumier S."/>
            <person name="Grigoriev I.V."/>
            <person name="Amato P."/>
            <person name="Bringel F."/>
        </authorList>
    </citation>
    <scope>NUCLEOTIDE SEQUENCE</scope>
    <source>
        <strain evidence="8">PDD-24b-2</strain>
    </source>
</reference>
<evidence type="ECO:0000256" key="3">
    <source>
        <dbReference type="ARBA" id="ARBA00022771"/>
    </source>
</evidence>
<gene>
    <name evidence="8" type="ORF">MKK02DRAFT_45222</name>
</gene>
<protein>
    <recommendedName>
        <fullName evidence="7">C3H1-type domain-containing protein</fullName>
    </recommendedName>
</protein>
<dbReference type="EMBL" id="JAKWFO010000005">
    <property type="protein sequence ID" value="KAI9636519.1"/>
    <property type="molecule type" value="Genomic_DNA"/>
</dbReference>
<dbReference type="PROSITE" id="PS50103">
    <property type="entry name" value="ZF_C3H1"/>
    <property type="match status" value="1"/>
</dbReference>
<feature type="compositionally biased region" description="Low complexity" evidence="6">
    <location>
        <begin position="74"/>
        <end position="87"/>
    </location>
</feature>
<dbReference type="AlphaFoldDB" id="A0AA38HCQ7"/>
<name>A0AA38HCQ7_9TREE</name>
<evidence type="ECO:0000313" key="9">
    <source>
        <dbReference type="Proteomes" id="UP001164286"/>
    </source>
</evidence>
<keyword evidence="3 5" id="KW-0863">Zinc-finger</keyword>
<feature type="compositionally biased region" description="Basic residues" evidence="6">
    <location>
        <begin position="15"/>
        <end position="29"/>
    </location>
</feature>
<feature type="region of interest" description="Disordered" evidence="6">
    <location>
        <begin position="344"/>
        <end position="372"/>
    </location>
</feature>
<evidence type="ECO:0000256" key="2">
    <source>
        <dbReference type="ARBA" id="ARBA00022737"/>
    </source>
</evidence>
<feature type="domain" description="C3H1-type" evidence="7">
    <location>
        <begin position="373"/>
        <end position="401"/>
    </location>
</feature>
<evidence type="ECO:0000313" key="8">
    <source>
        <dbReference type="EMBL" id="KAI9636519.1"/>
    </source>
</evidence>
<dbReference type="GO" id="GO:0008270">
    <property type="term" value="F:zinc ion binding"/>
    <property type="evidence" value="ECO:0007669"/>
    <property type="project" value="UniProtKB-KW"/>
</dbReference>
<feature type="compositionally biased region" description="Polar residues" evidence="6">
    <location>
        <begin position="130"/>
        <end position="151"/>
    </location>
</feature>
<feature type="region of interest" description="Disordered" evidence="6">
    <location>
        <begin position="114"/>
        <end position="151"/>
    </location>
</feature>
<accession>A0AA38HCQ7</accession>
<dbReference type="Gene3D" id="4.10.1000.10">
    <property type="entry name" value="Zinc finger, CCCH-type"/>
    <property type="match status" value="1"/>
</dbReference>
<feature type="zinc finger region" description="C3H1-type" evidence="5">
    <location>
        <begin position="373"/>
        <end position="401"/>
    </location>
</feature>